<dbReference type="InterPro" id="IPR029063">
    <property type="entry name" value="SAM-dependent_MTases_sf"/>
</dbReference>
<evidence type="ECO:0000313" key="4">
    <source>
        <dbReference type="Proteomes" id="UP000006048"/>
    </source>
</evidence>
<dbReference type="InterPro" id="IPR016181">
    <property type="entry name" value="Acyl_CoA_acyltransferase"/>
</dbReference>
<keyword evidence="3" id="KW-0489">Methyltransferase</keyword>
<evidence type="ECO:0000259" key="1">
    <source>
        <dbReference type="Pfam" id="PF00583"/>
    </source>
</evidence>
<proteinExistence type="predicted"/>
<evidence type="ECO:0000313" key="3">
    <source>
        <dbReference type="EMBL" id="AFM11203.1"/>
    </source>
</evidence>
<dbReference type="EMBL" id="CP002959">
    <property type="protein sequence ID" value="AFM11203.1"/>
    <property type="molecule type" value="Genomic_DNA"/>
</dbReference>
<dbReference type="CDD" id="cd02440">
    <property type="entry name" value="AdoMet_MTases"/>
    <property type="match status" value="1"/>
</dbReference>
<organism evidence="3 4">
    <name type="scientific">Turneriella parva (strain ATCC BAA-1111 / DSM 21527 / NCTC 11395 / H)</name>
    <name type="common">Leptospira parva</name>
    <dbReference type="NCBI Taxonomy" id="869212"/>
    <lineage>
        <taxon>Bacteria</taxon>
        <taxon>Pseudomonadati</taxon>
        <taxon>Spirochaetota</taxon>
        <taxon>Spirochaetia</taxon>
        <taxon>Leptospirales</taxon>
        <taxon>Leptospiraceae</taxon>
        <taxon>Turneriella</taxon>
    </lineage>
</organism>
<dbReference type="PANTHER" id="PTHR43861">
    <property type="entry name" value="TRANS-ACONITATE 2-METHYLTRANSFERASE-RELATED"/>
    <property type="match status" value="1"/>
</dbReference>
<dbReference type="Proteomes" id="UP000006048">
    <property type="component" value="Chromosome"/>
</dbReference>
<feature type="domain" description="Methyltransferase" evidence="2">
    <location>
        <begin position="267"/>
        <end position="382"/>
    </location>
</feature>
<dbReference type="GO" id="GO:0016747">
    <property type="term" value="F:acyltransferase activity, transferring groups other than amino-acyl groups"/>
    <property type="evidence" value="ECO:0007669"/>
    <property type="project" value="InterPro"/>
</dbReference>
<dbReference type="InterPro" id="IPR025714">
    <property type="entry name" value="Methyltranfer_dom"/>
</dbReference>
<dbReference type="CDD" id="cd04301">
    <property type="entry name" value="NAT_SF"/>
    <property type="match status" value="1"/>
</dbReference>
<dbReference type="GO" id="GO:0008168">
    <property type="term" value="F:methyltransferase activity"/>
    <property type="evidence" value="ECO:0007669"/>
    <property type="project" value="UniProtKB-KW"/>
</dbReference>
<dbReference type="SUPFAM" id="SSF55729">
    <property type="entry name" value="Acyl-CoA N-acyltransferases (Nat)"/>
    <property type="match status" value="1"/>
</dbReference>
<dbReference type="AlphaFoldDB" id="I4B1P6"/>
<reference evidence="3 4" key="1">
    <citation type="submission" date="2012-06" db="EMBL/GenBank/DDBJ databases">
        <title>The complete chromosome of genome of Turneriella parva DSM 21527.</title>
        <authorList>
            <consortium name="US DOE Joint Genome Institute (JGI-PGF)"/>
            <person name="Lucas S."/>
            <person name="Han J."/>
            <person name="Lapidus A."/>
            <person name="Bruce D."/>
            <person name="Goodwin L."/>
            <person name="Pitluck S."/>
            <person name="Peters L."/>
            <person name="Kyrpides N."/>
            <person name="Mavromatis K."/>
            <person name="Ivanova N."/>
            <person name="Mikhailova N."/>
            <person name="Chertkov O."/>
            <person name="Detter J.C."/>
            <person name="Tapia R."/>
            <person name="Han C."/>
            <person name="Land M."/>
            <person name="Hauser L."/>
            <person name="Markowitz V."/>
            <person name="Cheng J.-F."/>
            <person name="Hugenholtz P."/>
            <person name="Woyke T."/>
            <person name="Wu D."/>
            <person name="Gronow S."/>
            <person name="Wellnitz S."/>
            <person name="Brambilla E."/>
            <person name="Klenk H.-P."/>
            <person name="Eisen J.A."/>
        </authorList>
    </citation>
    <scope>NUCLEOTIDE SEQUENCE [LARGE SCALE GENOMIC DNA]</scope>
    <source>
        <strain evidence="4">ATCC BAA-1111 / DSM 21527 / NCTC 11395 / H</strain>
    </source>
</reference>
<gene>
    <name evidence="3" type="ordered locus">Turpa_0550</name>
</gene>
<dbReference type="Pfam" id="PF13847">
    <property type="entry name" value="Methyltransf_31"/>
    <property type="match status" value="1"/>
</dbReference>
<dbReference type="Pfam" id="PF00583">
    <property type="entry name" value="Acetyltransf_1"/>
    <property type="match status" value="1"/>
</dbReference>
<keyword evidence="4" id="KW-1185">Reference proteome</keyword>
<evidence type="ECO:0000259" key="2">
    <source>
        <dbReference type="Pfam" id="PF13847"/>
    </source>
</evidence>
<dbReference type="InterPro" id="IPR000182">
    <property type="entry name" value="GNAT_dom"/>
</dbReference>
<dbReference type="HOGENOM" id="CLU_546213_0_0_12"/>
<dbReference type="Gene3D" id="3.40.50.150">
    <property type="entry name" value="Vaccinia Virus protein VP39"/>
    <property type="match status" value="1"/>
</dbReference>
<name>I4B1P6_TURPD</name>
<feature type="domain" description="N-acetyltransferase" evidence="1">
    <location>
        <begin position="33"/>
        <end position="94"/>
    </location>
</feature>
<dbReference type="SUPFAM" id="SSF53335">
    <property type="entry name" value="S-adenosyl-L-methionine-dependent methyltransferases"/>
    <property type="match status" value="1"/>
</dbReference>
<dbReference type="STRING" id="869212.Turpa_0550"/>
<keyword evidence="3" id="KW-0808">Transferase</keyword>
<protein>
    <submittedName>
        <fullName evidence="3">Methyltransferase type 12</fullName>
    </submittedName>
</protein>
<accession>I4B1P6</accession>
<sequence>MSQLTQVKALYDRNYGFFDRTFSSAKRRVKMPHQMLFDLSKKENTYIALAMVKTELVGYAIYYRFGTKRGAISIVIQLVVGASYRRLGIGTRLLFSAWGFSNDKAWGIITSNPFTIRTLESATMRHVKAKIVHEFRPLIQQCLKQMIFFTSAHLKIDSQNAKIDSKFYVDQSNIRGDLLKAFKDRNWQLGSLNRGEEWLAFTFQGQPLVIPKGRKFLDFIEFSEQNLREAYQRMKITEHGWARHAAKEVNQILELLVQLGLEVNFQRVADFGCGIGRHSIAMGKLGHSVIGIDYGPNFIQHAEETRREASLQNVQFKVADIRSGEKFGRFNLILCLYDVIGSFPKEGDNERIILNIRRNLARNGVAVISTMNKALTLNLLKKTKQHIVHDLSKKPMRLMRLKPSNTMQASGNVFDPKYILYEKKTDTFYRKEQFRNDGLLSAEYLIRDRRYTLPELTSIFNRYGLEVIHSRYVQAGRFNSELYETHPRAKELLIIVRHQ</sequence>
<dbReference type="GO" id="GO:0032259">
    <property type="term" value="P:methylation"/>
    <property type="evidence" value="ECO:0007669"/>
    <property type="project" value="UniProtKB-KW"/>
</dbReference>
<dbReference type="Gene3D" id="3.40.630.30">
    <property type="match status" value="1"/>
</dbReference>
<dbReference type="KEGG" id="tpx:Turpa_0550"/>